<accession>A0A1G4UJP4</accession>
<evidence type="ECO:0000313" key="1">
    <source>
        <dbReference type="EMBL" id="SCW93880.1"/>
    </source>
</evidence>
<dbReference type="Pfam" id="PF02635">
    <property type="entry name" value="DsrE"/>
    <property type="match status" value="1"/>
</dbReference>
<dbReference type="InterPro" id="IPR003787">
    <property type="entry name" value="Sulphur_relay_DsrE/F-like"/>
</dbReference>
<sequence length="173" mass="18748">MPKLELNRRTMMAGLAAGGAALTVDRAAAAPARVQLEDIQKDAEVACLYHCDYGDPDRFAQTLNNIGNHYSVYGADPFALQIVLVVHAGGIKFFLDSLDGTMWADEKLPPELFARAEAISKTGLKVYLCEITFKRNQLDLSRAKQADFISFVPSGVATCAALQGKGFAYMKVG</sequence>
<dbReference type="AlphaFoldDB" id="A0A1G4UJP4"/>
<dbReference type="Gene3D" id="3.40.1260.10">
    <property type="entry name" value="DsrEFH-like"/>
    <property type="match status" value="1"/>
</dbReference>
<dbReference type="Proteomes" id="UP000198889">
    <property type="component" value="Unassembled WGS sequence"/>
</dbReference>
<dbReference type="InterPro" id="IPR006311">
    <property type="entry name" value="TAT_signal"/>
</dbReference>
<protein>
    <submittedName>
        <fullName evidence="1">Uncharacterized protein</fullName>
    </submittedName>
</protein>
<gene>
    <name evidence="1" type="ORF">SAMN05660859_4030</name>
</gene>
<reference evidence="2" key="1">
    <citation type="submission" date="2016-10" db="EMBL/GenBank/DDBJ databases">
        <authorList>
            <person name="Varghese N."/>
            <person name="Submissions S."/>
        </authorList>
    </citation>
    <scope>NUCLEOTIDE SEQUENCE [LARGE SCALE GENOMIC DNA]</scope>
    <source>
        <strain evidence="2">CGMCC 1.1761</strain>
    </source>
</reference>
<dbReference type="SUPFAM" id="SSF75169">
    <property type="entry name" value="DsrEFH-like"/>
    <property type="match status" value="1"/>
</dbReference>
<organism evidence="1 2">
    <name type="scientific">Ancylobacter rudongensis</name>
    <dbReference type="NCBI Taxonomy" id="177413"/>
    <lineage>
        <taxon>Bacteria</taxon>
        <taxon>Pseudomonadati</taxon>
        <taxon>Pseudomonadota</taxon>
        <taxon>Alphaproteobacteria</taxon>
        <taxon>Hyphomicrobiales</taxon>
        <taxon>Xanthobacteraceae</taxon>
        <taxon>Ancylobacter</taxon>
    </lineage>
</organism>
<proteinExistence type="predicted"/>
<evidence type="ECO:0000313" key="2">
    <source>
        <dbReference type="Proteomes" id="UP000198889"/>
    </source>
</evidence>
<dbReference type="PANTHER" id="PTHR37691">
    <property type="entry name" value="BLR3518 PROTEIN"/>
    <property type="match status" value="1"/>
</dbReference>
<dbReference type="RefSeq" id="WP_091443431.1">
    <property type="nucleotide sequence ID" value="NZ_FMTP01000008.1"/>
</dbReference>
<name>A0A1G4UJP4_9HYPH</name>
<keyword evidence="2" id="KW-1185">Reference proteome</keyword>
<dbReference type="InterPro" id="IPR027396">
    <property type="entry name" value="DsrEFH-like"/>
</dbReference>
<dbReference type="PROSITE" id="PS51318">
    <property type="entry name" value="TAT"/>
    <property type="match status" value="1"/>
</dbReference>
<dbReference type="PANTHER" id="PTHR37691:SF1">
    <property type="entry name" value="BLR3518 PROTEIN"/>
    <property type="match status" value="1"/>
</dbReference>
<dbReference type="EMBL" id="FMTP01000008">
    <property type="protein sequence ID" value="SCW93880.1"/>
    <property type="molecule type" value="Genomic_DNA"/>
</dbReference>
<dbReference type="STRING" id="177413.SAMN05660859_4030"/>